<feature type="region of interest" description="Disordered" evidence="3">
    <location>
        <begin position="176"/>
        <end position="203"/>
    </location>
</feature>
<feature type="compositionally biased region" description="Basic residues" evidence="3">
    <location>
        <begin position="248"/>
        <end position="258"/>
    </location>
</feature>
<dbReference type="EMBL" id="ABCC02000032">
    <property type="protein sequence ID" value="EDP16144.1"/>
    <property type="molecule type" value="Genomic_DNA"/>
</dbReference>
<feature type="compositionally biased region" description="Polar residues" evidence="3">
    <location>
        <begin position="259"/>
        <end position="272"/>
    </location>
</feature>
<proteinExistence type="predicted"/>
<dbReference type="CDD" id="cd04301">
    <property type="entry name" value="NAT_SF"/>
    <property type="match status" value="2"/>
</dbReference>
<evidence type="ECO:0000313" key="5">
    <source>
        <dbReference type="EMBL" id="EDP16144.1"/>
    </source>
</evidence>
<dbReference type="PaxDb" id="411902-CLOBOL_03581"/>
<evidence type="ECO:0000256" key="1">
    <source>
        <dbReference type="ARBA" id="ARBA00022679"/>
    </source>
</evidence>
<dbReference type="SUPFAM" id="SSF55729">
    <property type="entry name" value="Acyl-CoA N-acyltransferases (Nat)"/>
    <property type="match status" value="2"/>
</dbReference>
<dbReference type="Gene3D" id="3.40.630.30">
    <property type="match status" value="1"/>
</dbReference>
<keyword evidence="1" id="KW-0808">Transferase</keyword>
<sequence>MNALLPYNIGKSKGKNPGGRARMNMMHTNTAHTNLTRTNMTHTNITHTTTLSRKEQEDIRRISALCRLTDGLSLSCPEDGDEYWLLEEDATAAAFLAVYKTEETMWECYAFTHPDFRRKGYFSALLEQVCQYSEALGEPELCLVTDNKCPAATAALRELGAELWNEEYMMEYNTAADSSKDGKSASHASLPNRASDGADGRKQDMELDMDIRPTLEGLLICARRPGDHPSPDKDGITSQDRDDITARNKAHSTARSKVHSTAQDNTSGTDSTPDACVTCRLSLNSTAAYLYSLETAPALRRRGLASCFLIQLIRYLEREGIRRICLQVSGSNEPALHLYRKTGFRITETLSYYLY</sequence>
<accession>A8RT82</accession>
<protein>
    <recommendedName>
        <fullName evidence="4">N-acetyltransferase domain-containing protein</fullName>
    </recommendedName>
</protein>
<feature type="region of interest" description="Disordered" evidence="3">
    <location>
        <begin position="222"/>
        <end position="272"/>
    </location>
</feature>
<dbReference type="Proteomes" id="UP000005396">
    <property type="component" value="Unassembled WGS sequence"/>
</dbReference>
<dbReference type="PROSITE" id="PS51186">
    <property type="entry name" value="GNAT"/>
    <property type="match status" value="2"/>
</dbReference>
<dbReference type="AlphaFoldDB" id="A8RT82"/>
<feature type="domain" description="N-acetyltransferase" evidence="4">
    <location>
        <begin position="46"/>
        <end position="175"/>
    </location>
</feature>
<evidence type="ECO:0000259" key="4">
    <source>
        <dbReference type="PROSITE" id="PS51186"/>
    </source>
</evidence>
<dbReference type="InterPro" id="IPR050680">
    <property type="entry name" value="YpeA/RimI_acetyltransf"/>
</dbReference>
<dbReference type="PANTHER" id="PTHR43420">
    <property type="entry name" value="ACETYLTRANSFERASE"/>
    <property type="match status" value="1"/>
</dbReference>
<reference evidence="5 6" key="1">
    <citation type="submission" date="2007-08" db="EMBL/GenBank/DDBJ databases">
        <authorList>
            <person name="Fulton L."/>
            <person name="Clifton S."/>
            <person name="Fulton B."/>
            <person name="Xu J."/>
            <person name="Minx P."/>
            <person name="Pepin K.H."/>
            <person name="Johnson M."/>
            <person name="Thiruvilangam P."/>
            <person name="Bhonagiri V."/>
            <person name="Nash W.E."/>
            <person name="Mardis E.R."/>
            <person name="Wilson R.K."/>
        </authorList>
    </citation>
    <scope>NUCLEOTIDE SEQUENCE [LARGE SCALE GENOMIC DNA]</scope>
    <source>
        <strain evidence="6">ATCC BAA-613 / DSM 15670 / CCUG 46953 / JCM 12243 / WAL 16351</strain>
    </source>
</reference>
<keyword evidence="2" id="KW-0012">Acyltransferase</keyword>
<reference evidence="5 6" key="2">
    <citation type="submission" date="2007-09" db="EMBL/GenBank/DDBJ databases">
        <title>Draft genome sequence of Clostridium bolteae (ATCC BAA-613).</title>
        <authorList>
            <person name="Sudarsanam P."/>
            <person name="Ley R."/>
            <person name="Guruge J."/>
            <person name="Turnbaugh P.J."/>
            <person name="Mahowald M."/>
            <person name="Liep D."/>
            <person name="Gordon J."/>
        </authorList>
    </citation>
    <scope>NUCLEOTIDE SEQUENCE [LARGE SCALE GENOMIC DNA]</scope>
    <source>
        <strain evidence="6">ATCC BAA-613 / DSM 15670 / CCUG 46953 / JCM 12243 / WAL 16351</strain>
    </source>
</reference>
<feature type="compositionally biased region" description="Basic and acidic residues" evidence="3">
    <location>
        <begin position="224"/>
        <end position="246"/>
    </location>
</feature>
<dbReference type="InterPro" id="IPR000182">
    <property type="entry name" value="GNAT_dom"/>
</dbReference>
<dbReference type="HOGENOM" id="CLU_070012_1_0_9"/>
<evidence type="ECO:0000313" key="6">
    <source>
        <dbReference type="Proteomes" id="UP000005396"/>
    </source>
</evidence>
<dbReference type="eggNOG" id="COG0456">
    <property type="taxonomic scope" value="Bacteria"/>
</dbReference>
<evidence type="ECO:0000256" key="2">
    <source>
        <dbReference type="ARBA" id="ARBA00023315"/>
    </source>
</evidence>
<gene>
    <name evidence="5" type="ORF">CLOBOL_03581</name>
</gene>
<dbReference type="Pfam" id="PF00583">
    <property type="entry name" value="Acetyltransf_1"/>
    <property type="match status" value="2"/>
</dbReference>
<comment type="caution">
    <text evidence="5">The sequence shown here is derived from an EMBL/GenBank/DDBJ whole genome shotgun (WGS) entry which is preliminary data.</text>
</comment>
<dbReference type="InterPro" id="IPR016181">
    <property type="entry name" value="Acyl_CoA_acyltransferase"/>
</dbReference>
<name>A8RT82_ENTBW</name>
<dbReference type="GO" id="GO:0016747">
    <property type="term" value="F:acyltransferase activity, transferring groups other than amino-acyl groups"/>
    <property type="evidence" value="ECO:0007669"/>
    <property type="project" value="InterPro"/>
</dbReference>
<organism evidence="5 6">
    <name type="scientific">Enterocloster bolteae (strain ATCC BAA-613 / DSM 15670 / CCUG 46953 / JCM 12243 / WAL 16351)</name>
    <name type="common">Clostridium bolteae</name>
    <dbReference type="NCBI Taxonomy" id="411902"/>
    <lineage>
        <taxon>Bacteria</taxon>
        <taxon>Bacillati</taxon>
        <taxon>Bacillota</taxon>
        <taxon>Clostridia</taxon>
        <taxon>Lachnospirales</taxon>
        <taxon>Lachnospiraceae</taxon>
        <taxon>Enterocloster</taxon>
    </lineage>
</organism>
<feature type="domain" description="N-acetyltransferase" evidence="4">
    <location>
        <begin position="209"/>
        <end position="355"/>
    </location>
</feature>
<evidence type="ECO:0000256" key="3">
    <source>
        <dbReference type="SAM" id="MobiDB-lite"/>
    </source>
</evidence>